<protein>
    <submittedName>
        <fullName evidence="1">Uncharacterized protein</fullName>
    </submittedName>
</protein>
<gene>
    <name evidence="1" type="ORF">SARC_08641</name>
</gene>
<evidence type="ECO:0000313" key="1">
    <source>
        <dbReference type="EMBL" id="KNC78943.1"/>
    </source>
</evidence>
<reference evidence="1 2" key="1">
    <citation type="submission" date="2011-02" db="EMBL/GenBank/DDBJ databases">
        <title>The Genome Sequence of Sphaeroforma arctica JP610.</title>
        <authorList>
            <consortium name="The Broad Institute Genome Sequencing Platform"/>
            <person name="Russ C."/>
            <person name="Cuomo C."/>
            <person name="Young S.K."/>
            <person name="Zeng Q."/>
            <person name="Gargeya S."/>
            <person name="Alvarado L."/>
            <person name="Berlin A."/>
            <person name="Chapman S.B."/>
            <person name="Chen Z."/>
            <person name="Freedman E."/>
            <person name="Gellesch M."/>
            <person name="Goldberg J."/>
            <person name="Griggs A."/>
            <person name="Gujja S."/>
            <person name="Heilman E."/>
            <person name="Heiman D."/>
            <person name="Howarth C."/>
            <person name="Mehta T."/>
            <person name="Neiman D."/>
            <person name="Pearson M."/>
            <person name="Roberts A."/>
            <person name="Saif S."/>
            <person name="Shea T."/>
            <person name="Shenoy N."/>
            <person name="Sisk P."/>
            <person name="Stolte C."/>
            <person name="Sykes S."/>
            <person name="White J."/>
            <person name="Yandava C."/>
            <person name="Burger G."/>
            <person name="Gray M.W."/>
            <person name="Holland P.W.H."/>
            <person name="King N."/>
            <person name="Lang F.B.F."/>
            <person name="Roger A.J."/>
            <person name="Ruiz-Trillo I."/>
            <person name="Haas B."/>
            <person name="Nusbaum C."/>
            <person name="Birren B."/>
        </authorList>
    </citation>
    <scope>NUCLEOTIDE SEQUENCE [LARGE SCALE GENOMIC DNA]</scope>
    <source>
        <strain evidence="1 2">JP610</strain>
    </source>
</reference>
<dbReference type="AlphaFoldDB" id="A0A0L0FSJ4"/>
<name>A0A0L0FSJ4_9EUKA</name>
<proteinExistence type="predicted"/>
<evidence type="ECO:0000313" key="2">
    <source>
        <dbReference type="Proteomes" id="UP000054560"/>
    </source>
</evidence>
<dbReference type="GeneID" id="25909145"/>
<keyword evidence="2" id="KW-1185">Reference proteome</keyword>
<dbReference type="EMBL" id="KQ242392">
    <property type="protein sequence ID" value="KNC78943.1"/>
    <property type="molecule type" value="Genomic_DNA"/>
</dbReference>
<dbReference type="RefSeq" id="XP_014152845.1">
    <property type="nucleotide sequence ID" value="XM_014297370.1"/>
</dbReference>
<accession>A0A0L0FSJ4</accession>
<dbReference type="Proteomes" id="UP000054560">
    <property type="component" value="Unassembled WGS sequence"/>
</dbReference>
<organism evidence="1 2">
    <name type="scientific">Sphaeroforma arctica JP610</name>
    <dbReference type="NCBI Taxonomy" id="667725"/>
    <lineage>
        <taxon>Eukaryota</taxon>
        <taxon>Ichthyosporea</taxon>
        <taxon>Ichthyophonida</taxon>
        <taxon>Sphaeroforma</taxon>
    </lineage>
</organism>
<sequence>MLLSINSQQYQFTENENADKRHAYLRKQVESLLQMSEIELLDIGACERSSRSHLARTILARRWWADIDAKNRAAAQHKDEVPDDTSYTTNMDWSLSDLDDTVSYTSDYTESGYESDCDSEDDDEWCQDIPNSTQPVQPYVSLTQVVSKMSDL</sequence>